<keyword evidence="2" id="KW-1133">Transmembrane helix</keyword>
<protein>
    <submittedName>
        <fullName evidence="3">Uncharacterized protein</fullName>
    </submittedName>
</protein>
<dbReference type="STRING" id="1931275.BV914_05560"/>
<gene>
    <name evidence="3" type="ORF">BV912_10430</name>
</gene>
<sequence>MHETSDKAPQTRPTEWDIEKTKAETAKLQAEARLAEAKARTAKIVMIGILAAIALVFAFIVVMAVL</sequence>
<dbReference type="EMBL" id="MTAB01000029">
    <property type="protein sequence ID" value="OSI18015.1"/>
    <property type="molecule type" value="Genomic_DNA"/>
</dbReference>
<feature type="transmembrane region" description="Helical" evidence="2">
    <location>
        <begin position="44"/>
        <end position="65"/>
    </location>
</feature>
<reference evidence="4" key="1">
    <citation type="submission" date="2017-01" db="EMBL/GenBank/DDBJ databases">
        <authorList>
            <person name="Mah S.A."/>
            <person name="Swanson W.J."/>
            <person name="Moy G.W."/>
            <person name="Vacquier V.D."/>
        </authorList>
    </citation>
    <scope>NUCLEOTIDE SEQUENCE [LARGE SCALE GENOMIC DNA]</scope>
    <source>
        <strain evidence="4">124861</strain>
    </source>
</reference>
<comment type="caution">
    <text evidence="3">The sequence shown here is derived from an EMBL/GenBank/DDBJ whole genome shotgun (WGS) entry which is preliminary data.</text>
</comment>
<evidence type="ECO:0000256" key="2">
    <source>
        <dbReference type="SAM" id="Phobius"/>
    </source>
</evidence>
<dbReference type="Proteomes" id="UP000193303">
    <property type="component" value="Unassembled WGS sequence"/>
</dbReference>
<evidence type="ECO:0000313" key="3">
    <source>
        <dbReference type="EMBL" id="OSI18015.1"/>
    </source>
</evidence>
<dbReference type="RefSeq" id="WP_085360363.1">
    <property type="nucleotide sequence ID" value="NZ_MTAB01000029.1"/>
</dbReference>
<proteinExistence type="predicted"/>
<name>A0A1X3DE00_9NEIS</name>
<dbReference type="OrthoDB" id="8606943at2"/>
<feature type="region of interest" description="Disordered" evidence="1">
    <location>
        <begin position="1"/>
        <end position="21"/>
    </location>
</feature>
<dbReference type="AlphaFoldDB" id="A0A1X3DE00"/>
<evidence type="ECO:0000256" key="1">
    <source>
        <dbReference type="SAM" id="MobiDB-lite"/>
    </source>
</evidence>
<accession>A0A1X3DE00</accession>
<keyword evidence="2" id="KW-0812">Transmembrane</keyword>
<keyword evidence="2" id="KW-0472">Membrane</keyword>
<organism evidence="3 4">
    <name type="scientific">Neisseria dumasiana</name>
    <dbReference type="NCBI Taxonomy" id="1931275"/>
    <lineage>
        <taxon>Bacteria</taxon>
        <taxon>Pseudomonadati</taxon>
        <taxon>Pseudomonadota</taxon>
        <taxon>Betaproteobacteria</taxon>
        <taxon>Neisseriales</taxon>
        <taxon>Neisseriaceae</taxon>
        <taxon>Neisseria</taxon>
    </lineage>
</organism>
<evidence type="ECO:0000313" key="4">
    <source>
        <dbReference type="Proteomes" id="UP000193303"/>
    </source>
</evidence>